<comment type="caution">
    <text evidence="4">Lacks conserved residue(s) required for the propagation of feature annotation.</text>
</comment>
<organism evidence="6 7">
    <name type="scientific">Novipirellula artificiosorum</name>
    <dbReference type="NCBI Taxonomy" id="2528016"/>
    <lineage>
        <taxon>Bacteria</taxon>
        <taxon>Pseudomonadati</taxon>
        <taxon>Planctomycetota</taxon>
        <taxon>Planctomycetia</taxon>
        <taxon>Pirellulales</taxon>
        <taxon>Pirellulaceae</taxon>
        <taxon>Novipirellula</taxon>
    </lineage>
</organism>
<evidence type="ECO:0000256" key="3">
    <source>
        <dbReference type="ARBA" id="ARBA00048267"/>
    </source>
</evidence>
<proteinExistence type="predicted"/>
<comment type="caution">
    <text evidence="6">The sequence shown here is derived from an EMBL/GenBank/DDBJ whole genome shotgun (WGS) entry which is preliminary data.</text>
</comment>
<evidence type="ECO:0000256" key="1">
    <source>
        <dbReference type="ARBA" id="ARBA00022801"/>
    </source>
</evidence>
<dbReference type="CDD" id="cd16434">
    <property type="entry name" value="CheB-CheR_fusion"/>
    <property type="match status" value="1"/>
</dbReference>
<dbReference type="PANTHER" id="PTHR42872:SF6">
    <property type="entry name" value="PROTEIN-GLUTAMATE METHYLESTERASE_PROTEIN-GLUTAMINE GLUTAMINASE"/>
    <property type="match status" value="1"/>
</dbReference>
<dbReference type="GO" id="GO:0008984">
    <property type="term" value="F:protein-glutamate methylesterase activity"/>
    <property type="evidence" value="ECO:0007669"/>
    <property type="project" value="UniProtKB-EC"/>
</dbReference>
<sequence length="262" mass="28912">MFVQHLDPSSSSLLRELLRTATETRVIEIAGRRKLKPGCVYIAPARQFLEIKNGAVRPVVPDTDESPLTAVDHFFHSLAEDQAGRAVGIVLSGSGSDGTVGLKAISDAGGLTFAQDSASAKFDSMPRSAATTGVADHVCRPREIAAERLRYAAHVEEFVGVIDKDGILLEIDDRSLEIARSRREEVIGRFEPYRLIEDVRSIMAVRATESGLTLEVEYDGKIPKVIQSDANQPRRKGFTLAKTVEWTSAIFRRWLHVDARRT</sequence>
<dbReference type="Proteomes" id="UP000319143">
    <property type="component" value="Unassembled WGS sequence"/>
</dbReference>
<evidence type="ECO:0000259" key="5">
    <source>
        <dbReference type="PROSITE" id="PS50122"/>
    </source>
</evidence>
<evidence type="ECO:0000313" key="6">
    <source>
        <dbReference type="EMBL" id="TWU32843.1"/>
    </source>
</evidence>
<dbReference type="InterPro" id="IPR000673">
    <property type="entry name" value="Sig_transdc_resp-reg_Me-estase"/>
</dbReference>
<dbReference type="Gene3D" id="3.40.50.180">
    <property type="entry name" value="Methylesterase CheB, C-terminal domain"/>
    <property type="match status" value="1"/>
</dbReference>
<keyword evidence="7" id="KW-1185">Reference proteome</keyword>
<accession>A0A5C6D6M5</accession>
<dbReference type="GO" id="GO:0006935">
    <property type="term" value="P:chemotaxis"/>
    <property type="evidence" value="ECO:0007669"/>
    <property type="project" value="InterPro"/>
</dbReference>
<protein>
    <recommendedName>
        <fullName evidence="2">protein-glutamate methylesterase</fullName>
        <ecNumber evidence="2">3.1.1.61</ecNumber>
    </recommendedName>
</protein>
<reference evidence="6 7" key="1">
    <citation type="submission" date="2019-02" db="EMBL/GenBank/DDBJ databases">
        <title>Deep-cultivation of Planctomycetes and their phenomic and genomic characterization uncovers novel biology.</title>
        <authorList>
            <person name="Wiegand S."/>
            <person name="Jogler M."/>
            <person name="Boedeker C."/>
            <person name="Pinto D."/>
            <person name="Vollmers J."/>
            <person name="Rivas-Marin E."/>
            <person name="Kohn T."/>
            <person name="Peeters S.H."/>
            <person name="Heuer A."/>
            <person name="Rast P."/>
            <person name="Oberbeckmann S."/>
            <person name="Bunk B."/>
            <person name="Jeske O."/>
            <person name="Meyerdierks A."/>
            <person name="Storesund J.E."/>
            <person name="Kallscheuer N."/>
            <person name="Luecker S."/>
            <person name="Lage O.M."/>
            <person name="Pohl T."/>
            <person name="Merkel B.J."/>
            <person name="Hornburger P."/>
            <person name="Mueller R.-W."/>
            <person name="Bruemmer F."/>
            <person name="Labrenz M."/>
            <person name="Spormann A.M."/>
            <person name="Op Den Camp H."/>
            <person name="Overmann J."/>
            <person name="Amann R."/>
            <person name="Jetten M.S.M."/>
            <person name="Mascher T."/>
            <person name="Medema M.H."/>
            <person name="Devos D.P."/>
            <person name="Kaster A.-K."/>
            <person name="Ovreas L."/>
            <person name="Rohde M."/>
            <person name="Galperin M.Y."/>
            <person name="Jogler C."/>
        </authorList>
    </citation>
    <scope>NUCLEOTIDE SEQUENCE [LARGE SCALE GENOMIC DNA]</scope>
    <source>
        <strain evidence="6 7">Poly41</strain>
    </source>
</reference>
<evidence type="ECO:0000256" key="2">
    <source>
        <dbReference type="ARBA" id="ARBA00039140"/>
    </source>
</evidence>
<evidence type="ECO:0000313" key="7">
    <source>
        <dbReference type="Proteomes" id="UP000319143"/>
    </source>
</evidence>
<dbReference type="InterPro" id="IPR035909">
    <property type="entry name" value="CheB_C"/>
</dbReference>
<dbReference type="GO" id="GO:0005737">
    <property type="term" value="C:cytoplasm"/>
    <property type="evidence" value="ECO:0007669"/>
    <property type="project" value="InterPro"/>
</dbReference>
<name>A0A5C6D6M5_9BACT</name>
<dbReference type="PROSITE" id="PS50122">
    <property type="entry name" value="CHEB"/>
    <property type="match status" value="1"/>
</dbReference>
<comment type="catalytic activity">
    <reaction evidence="3">
        <text>[protein]-L-glutamate 5-O-methyl ester + H2O = L-glutamyl-[protein] + methanol + H(+)</text>
        <dbReference type="Rhea" id="RHEA:23236"/>
        <dbReference type="Rhea" id="RHEA-COMP:10208"/>
        <dbReference type="Rhea" id="RHEA-COMP:10311"/>
        <dbReference type="ChEBI" id="CHEBI:15377"/>
        <dbReference type="ChEBI" id="CHEBI:15378"/>
        <dbReference type="ChEBI" id="CHEBI:17790"/>
        <dbReference type="ChEBI" id="CHEBI:29973"/>
        <dbReference type="ChEBI" id="CHEBI:82795"/>
        <dbReference type="EC" id="3.1.1.61"/>
    </reaction>
</comment>
<feature type="domain" description="CheB-type methylesterase" evidence="5">
    <location>
        <begin position="1"/>
        <end position="147"/>
    </location>
</feature>
<dbReference type="EMBL" id="SJPV01000011">
    <property type="protein sequence ID" value="TWU32843.1"/>
    <property type="molecule type" value="Genomic_DNA"/>
</dbReference>
<keyword evidence="1 6" id="KW-0378">Hydrolase</keyword>
<dbReference type="EC" id="3.1.1.61" evidence="2"/>
<dbReference type="PANTHER" id="PTHR42872">
    <property type="entry name" value="PROTEIN-GLUTAMATE METHYLESTERASE/PROTEIN-GLUTAMINE GLUTAMINASE"/>
    <property type="match status" value="1"/>
</dbReference>
<dbReference type="GO" id="GO:0000156">
    <property type="term" value="F:phosphorelay response regulator activity"/>
    <property type="evidence" value="ECO:0007669"/>
    <property type="project" value="InterPro"/>
</dbReference>
<dbReference type="SUPFAM" id="SSF52738">
    <property type="entry name" value="Methylesterase CheB, C-terminal domain"/>
    <property type="match status" value="1"/>
</dbReference>
<dbReference type="AlphaFoldDB" id="A0A5C6D6M5"/>
<evidence type="ECO:0000256" key="4">
    <source>
        <dbReference type="PROSITE-ProRule" id="PRU00050"/>
    </source>
</evidence>
<dbReference type="Pfam" id="PF01339">
    <property type="entry name" value="CheB_methylest"/>
    <property type="match status" value="1"/>
</dbReference>
<gene>
    <name evidence="6" type="primary">cheB_2</name>
    <name evidence="6" type="ORF">Poly41_52200</name>
</gene>